<keyword evidence="1" id="KW-1133">Transmembrane helix</keyword>
<feature type="transmembrane region" description="Helical" evidence="1">
    <location>
        <begin position="262"/>
        <end position="280"/>
    </location>
</feature>
<feature type="transmembrane region" description="Helical" evidence="1">
    <location>
        <begin position="292"/>
        <end position="314"/>
    </location>
</feature>
<dbReference type="EMBL" id="JAPDOB010000002">
    <property type="protein sequence ID" value="MCW3798844.1"/>
    <property type="molecule type" value="Genomic_DNA"/>
</dbReference>
<feature type="transmembrane region" description="Helical" evidence="1">
    <location>
        <begin position="152"/>
        <end position="171"/>
    </location>
</feature>
<feature type="transmembrane region" description="Helical" evidence="1">
    <location>
        <begin position="326"/>
        <end position="349"/>
    </location>
</feature>
<feature type="transmembrane region" description="Helical" evidence="1">
    <location>
        <begin position="239"/>
        <end position="256"/>
    </location>
</feature>
<feature type="transmembrane region" description="Helical" evidence="1">
    <location>
        <begin position="178"/>
        <end position="201"/>
    </location>
</feature>
<gene>
    <name evidence="2" type="ORF">OMW55_13595</name>
</gene>
<proteinExistence type="predicted"/>
<name>A0ABT3JIR4_9SPHN</name>
<evidence type="ECO:0000313" key="3">
    <source>
        <dbReference type="Proteomes" id="UP001526246"/>
    </source>
</evidence>
<sequence length="579" mass="62747">MRPPARLRAIPERYARLLRLVWALLFGFALVVVVLATAHSLRATYSYSPTFAAFGLSAQVQDDASVLVSQATANGSGSSRQYRILAINGRTVERGDLIADVAHRLAQAPGPTISLLLQSPEGRQFRSVRLRHPAKLSPADAHARDLRVATRLGFALLACAVLLLCSSLLALRRPEDPVAMLFALVFALMAASIDPPVQLWLWTGVGWAEDVLASTWFYLLLVALALFPDGIFVPRAMRWMIYAAVPLVIFASLPDVNETVQVVVALVALLAMLGGQVTRYRRLTPGIERQQIKWAAFGFAAGFVLLLVAFLMAAAIPDDPALRNPLFNLATLVFFSLGMAAIPFGLLIALTQFRLWEADTVITRSAAYAVVTLIVGVVWAASADLVKLVVSEVMGRESEAGATAISAMIAAGVFAPTQSAVLGWTRRKFGGPLDRVRSAAERLKNWGLTETPEEVATRALGIVDEAMHPLVAGIVLDLPSGPVMVAARGMHSPTDRRVHDRLLLEDEEGPVGRLLLGRRSDGNRYNTQELKAVRELVPNLADALRVARSRHSRESVLQQQLEAMAARLAQLEGGTPRPA</sequence>
<feature type="transmembrane region" description="Helical" evidence="1">
    <location>
        <begin position="402"/>
        <end position="425"/>
    </location>
</feature>
<protein>
    <recommendedName>
        <fullName evidence="4">PDZ domain-containing protein</fullName>
    </recommendedName>
</protein>
<reference evidence="2 3" key="1">
    <citation type="submission" date="2022-10" db="EMBL/GenBank/DDBJ databases">
        <title>Sphingomonas sp.</title>
        <authorList>
            <person name="Jin C."/>
        </authorList>
    </citation>
    <scope>NUCLEOTIDE SEQUENCE [LARGE SCALE GENOMIC DNA]</scope>
    <source>
        <strain evidence="2 3">BN140010</strain>
    </source>
</reference>
<comment type="caution">
    <text evidence="2">The sequence shown here is derived from an EMBL/GenBank/DDBJ whole genome shotgun (WGS) entry which is preliminary data.</text>
</comment>
<keyword evidence="1" id="KW-0472">Membrane</keyword>
<evidence type="ECO:0000313" key="2">
    <source>
        <dbReference type="EMBL" id="MCW3798844.1"/>
    </source>
</evidence>
<evidence type="ECO:0000256" key="1">
    <source>
        <dbReference type="SAM" id="Phobius"/>
    </source>
</evidence>
<feature type="transmembrane region" description="Helical" evidence="1">
    <location>
        <begin position="20"/>
        <end position="41"/>
    </location>
</feature>
<organism evidence="2 3">
    <name type="scientific">Sphingomonas arvum</name>
    <dbReference type="NCBI Taxonomy" id="2992113"/>
    <lineage>
        <taxon>Bacteria</taxon>
        <taxon>Pseudomonadati</taxon>
        <taxon>Pseudomonadota</taxon>
        <taxon>Alphaproteobacteria</taxon>
        <taxon>Sphingomonadales</taxon>
        <taxon>Sphingomonadaceae</taxon>
        <taxon>Sphingomonas</taxon>
    </lineage>
</organism>
<dbReference type="Proteomes" id="UP001526246">
    <property type="component" value="Unassembled WGS sequence"/>
</dbReference>
<dbReference type="RefSeq" id="WP_264883904.1">
    <property type="nucleotide sequence ID" value="NZ_JAPDOB010000002.1"/>
</dbReference>
<accession>A0ABT3JIR4</accession>
<feature type="transmembrane region" description="Helical" evidence="1">
    <location>
        <begin position="361"/>
        <end position="382"/>
    </location>
</feature>
<evidence type="ECO:0008006" key="4">
    <source>
        <dbReference type="Google" id="ProtNLM"/>
    </source>
</evidence>
<feature type="transmembrane region" description="Helical" evidence="1">
    <location>
        <begin position="213"/>
        <end position="232"/>
    </location>
</feature>
<keyword evidence="3" id="KW-1185">Reference proteome</keyword>
<keyword evidence="1" id="KW-0812">Transmembrane</keyword>